<reference evidence="2 3" key="2">
    <citation type="submission" date="2018-11" db="EMBL/GenBank/DDBJ databases">
        <authorList>
            <consortium name="Pathogen Informatics"/>
        </authorList>
    </citation>
    <scope>NUCLEOTIDE SEQUENCE [LARGE SCALE GENOMIC DNA]</scope>
</reference>
<dbReference type="AlphaFoldDB" id="A0A183UX88"/>
<gene>
    <name evidence="2" type="ORF">TCNE_LOCUS13108</name>
</gene>
<organism evidence="3 4">
    <name type="scientific">Toxocara canis</name>
    <name type="common">Canine roundworm</name>
    <dbReference type="NCBI Taxonomy" id="6265"/>
    <lineage>
        <taxon>Eukaryota</taxon>
        <taxon>Metazoa</taxon>
        <taxon>Ecdysozoa</taxon>
        <taxon>Nematoda</taxon>
        <taxon>Chromadorea</taxon>
        <taxon>Rhabditida</taxon>
        <taxon>Spirurina</taxon>
        <taxon>Ascaridomorpha</taxon>
        <taxon>Ascaridoidea</taxon>
        <taxon>Toxocaridae</taxon>
        <taxon>Toxocara</taxon>
    </lineage>
</organism>
<sequence length="200" mass="22690">MNARSRGGSSAQRKTMTYVEKDNLTTLPPVDYLHPKAHLAASPSFEPRPLTTRSQLIDQWGSTQARCDKFWRLWQREYLHLLRERKQQFHHGLHAETRRMPRVGEEVLLHDNAPNVTWKLARTVAVRTGTDSMIRTAHTQTSTGRLLDRTTANLYPLVVDDNVAESNKHPNILESSGIISERVLAHNAVCRTSHAMVAPA</sequence>
<reference evidence="4" key="1">
    <citation type="submission" date="2016-06" db="UniProtKB">
        <authorList>
            <consortium name="WormBaseParasite"/>
        </authorList>
    </citation>
    <scope>IDENTIFICATION</scope>
</reference>
<accession>A0A183UX88</accession>
<proteinExistence type="predicted"/>
<name>A0A183UX88_TOXCA</name>
<evidence type="ECO:0000313" key="3">
    <source>
        <dbReference type="Proteomes" id="UP000050794"/>
    </source>
</evidence>
<dbReference type="InterPro" id="IPR040676">
    <property type="entry name" value="DUF5641"/>
</dbReference>
<dbReference type="EMBL" id="UYWY01021566">
    <property type="protein sequence ID" value="VDM44429.1"/>
    <property type="molecule type" value="Genomic_DNA"/>
</dbReference>
<dbReference type="Pfam" id="PF18701">
    <property type="entry name" value="DUF5641"/>
    <property type="match status" value="1"/>
</dbReference>
<evidence type="ECO:0000313" key="4">
    <source>
        <dbReference type="WBParaSite" id="TCNE_0001310801-mRNA-1"/>
    </source>
</evidence>
<feature type="domain" description="DUF5641" evidence="1">
    <location>
        <begin position="59"/>
        <end position="156"/>
    </location>
</feature>
<protein>
    <submittedName>
        <fullName evidence="4">DUF5641 domain-containing protein</fullName>
    </submittedName>
</protein>
<keyword evidence="3" id="KW-1185">Reference proteome</keyword>
<dbReference type="WBParaSite" id="TCNE_0001310801-mRNA-1">
    <property type="protein sequence ID" value="TCNE_0001310801-mRNA-1"/>
    <property type="gene ID" value="TCNE_0001310801"/>
</dbReference>
<evidence type="ECO:0000259" key="1">
    <source>
        <dbReference type="Pfam" id="PF18701"/>
    </source>
</evidence>
<dbReference type="Proteomes" id="UP000050794">
    <property type="component" value="Unassembled WGS sequence"/>
</dbReference>
<evidence type="ECO:0000313" key="2">
    <source>
        <dbReference type="EMBL" id="VDM44429.1"/>
    </source>
</evidence>